<dbReference type="Proteomes" id="UP000688947">
    <property type="component" value="Unassembled WGS sequence"/>
</dbReference>
<gene>
    <name evidence="3" type="ORF">JG687_00016610</name>
</gene>
<dbReference type="NCBIfam" id="NF047767">
    <property type="entry name" value="LBF_2804_fam"/>
    <property type="match status" value="1"/>
</dbReference>
<evidence type="ECO:0000313" key="3">
    <source>
        <dbReference type="EMBL" id="KAG6946593.1"/>
    </source>
</evidence>
<dbReference type="InterPro" id="IPR002048">
    <property type="entry name" value="EF_hand_dom"/>
</dbReference>
<comment type="caution">
    <text evidence="3">The sequence shown here is derived from an EMBL/GenBank/DDBJ whole genome shotgun (WGS) entry which is preliminary data.</text>
</comment>
<dbReference type="InterPro" id="IPR018247">
    <property type="entry name" value="EF_Hand_1_Ca_BS"/>
</dbReference>
<dbReference type="EMBL" id="JAENGZ010001711">
    <property type="protein sequence ID" value="KAG6946593.1"/>
    <property type="molecule type" value="Genomic_DNA"/>
</dbReference>
<dbReference type="PROSITE" id="PS50222">
    <property type="entry name" value="EF_HAND_2"/>
    <property type="match status" value="2"/>
</dbReference>
<feature type="compositionally biased region" description="Basic residues" evidence="1">
    <location>
        <begin position="39"/>
        <end position="52"/>
    </location>
</feature>
<feature type="domain" description="EF-hand" evidence="2">
    <location>
        <begin position="95"/>
        <end position="130"/>
    </location>
</feature>
<dbReference type="GO" id="GO:0005509">
    <property type="term" value="F:calcium ion binding"/>
    <property type="evidence" value="ECO:0007669"/>
    <property type="project" value="InterPro"/>
</dbReference>
<feature type="compositionally biased region" description="Polar residues" evidence="1">
    <location>
        <begin position="1"/>
        <end position="38"/>
    </location>
</feature>
<evidence type="ECO:0000256" key="1">
    <source>
        <dbReference type="SAM" id="MobiDB-lite"/>
    </source>
</evidence>
<protein>
    <recommendedName>
        <fullName evidence="2">EF-hand domain-containing protein</fullName>
    </recommendedName>
</protein>
<accession>A0A8T1TTN7</accession>
<organism evidence="3 4">
    <name type="scientific">Phytophthora cactorum</name>
    <dbReference type="NCBI Taxonomy" id="29920"/>
    <lineage>
        <taxon>Eukaryota</taxon>
        <taxon>Sar</taxon>
        <taxon>Stramenopiles</taxon>
        <taxon>Oomycota</taxon>
        <taxon>Peronosporomycetes</taxon>
        <taxon>Peronosporales</taxon>
        <taxon>Peronosporaceae</taxon>
        <taxon>Phytophthora</taxon>
    </lineage>
</organism>
<feature type="domain" description="EF-hand" evidence="2">
    <location>
        <begin position="179"/>
        <end position="214"/>
    </location>
</feature>
<dbReference type="OrthoDB" id="26525at2759"/>
<sequence length="605" mass="67487">MVTKVTPVTDTRLPSLTGASHLSPTTDDATAHYSSAASTKRRLSGSSKKRPRVQFENGPPSEALRRRKATLFAAVAARRLNARNPLSLNEEVGEEYMRRLRALFHACDADEDTAILPNELLILLELMGATAAEARAFGVTASGRRDEAITYDAFVEMNRDLIVRCAQERRPLPPTSFVARCKALRNAYNRCDTDGSHEISPTELEIALQKLGLVFSDEDLDAIRSLLPSRLVVDEVWGFNGYVLLINIAVSLLEVIALYTMAVTCAFRLTIGAGLILYPLDREREFLARAVARAALQVGHRKDTLFGMDPMRGSPRLVLLMTYLMYKGKRYVVKFLLKLFIKRVLWRATARSALNATVLPIQGLLNAWTIRRVLRNCRINIVGPPCAIEALESFLLEDACFKPAERVDYMRVMGCCLVCKRMVHPNVEIMVEHLRHRWINADSWPIGDDGCTCLQESSDRCPAHVLDDVELFIATLRSLGSSTAAATSPSRPASASSLLLSPYHLRNLFFLLIVALVIDGCLNWGERRFYVRVCEAAGVQNHWSSVLKLKEAFVQGRGLDVEAIFSLVQLETNVEMHCGTEESSSVPWRESLSYLGSRMARLLSC</sequence>
<reference evidence="3" key="1">
    <citation type="submission" date="2021-01" db="EMBL/GenBank/DDBJ databases">
        <title>Phytophthora aleatoria, a newly-described species from Pinus radiata is distinct from Phytophthora cactorum isolates based on comparative genomics.</title>
        <authorList>
            <person name="Mcdougal R."/>
            <person name="Panda P."/>
            <person name="Williams N."/>
            <person name="Studholme D.J."/>
        </authorList>
    </citation>
    <scope>NUCLEOTIDE SEQUENCE</scope>
    <source>
        <strain evidence="3">NZFS 3830</strain>
    </source>
</reference>
<dbReference type="VEuPathDB" id="FungiDB:PC110_g19825"/>
<feature type="region of interest" description="Disordered" evidence="1">
    <location>
        <begin position="1"/>
        <end position="61"/>
    </location>
</feature>
<dbReference type="AlphaFoldDB" id="A0A8T1TTN7"/>
<proteinExistence type="predicted"/>
<evidence type="ECO:0000313" key="4">
    <source>
        <dbReference type="Proteomes" id="UP000688947"/>
    </source>
</evidence>
<evidence type="ECO:0000259" key="2">
    <source>
        <dbReference type="PROSITE" id="PS50222"/>
    </source>
</evidence>
<dbReference type="PROSITE" id="PS00018">
    <property type="entry name" value="EF_HAND_1"/>
    <property type="match status" value="1"/>
</dbReference>
<name>A0A8T1TTN7_9STRA</name>